<dbReference type="AlphaFoldDB" id="A0A290QB08"/>
<dbReference type="InterPro" id="IPR051783">
    <property type="entry name" value="NAD(P)-dependent_oxidoreduct"/>
</dbReference>
<dbReference type="OrthoDB" id="9808276at2"/>
<dbReference type="InterPro" id="IPR001509">
    <property type="entry name" value="Epimerase_deHydtase"/>
</dbReference>
<dbReference type="Proteomes" id="UP000217265">
    <property type="component" value="Chromosome"/>
</dbReference>
<evidence type="ECO:0000313" key="3">
    <source>
        <dbReference type="Proteomes" id="UP000217265"/>
    </source>
</evidence>
<sequence length="302" mass="31524">MTSANALRNLSGLSGKRLVVFGAGYVGGELARQAVEAGARVTALTRNEETARAFAAKGIEAVVADLASDAWHERIAGGADFVVNCVSGGGAGIDGYRRSYLEGMRSVAGWLTAKGGAGAAVYTSSTSVYPQDGGVRVDEAAAVDREGERPRVLVEAEELLLNLPKAAGRRAVLRLAGIYGPGRHHLLEQVRSGEVAGRGEHRLNLIHREDICAAIWSALLASAADGEIFNVADDGAAPKSEIVAWLAGKLGVALPVFTGAPAAGRRAVTPDRVIDNAKIKRVLGWRASYPSFREGYVAILGA</sequence>
<accession>A0A290QB08</accession>
<evidence type="ECO:0000259" key="1">
    <source>
        <dbReference type="Pfam" id="PF01370"/>
    </source>
</evidence>
<gene>
    <name evidence="2" type="ORF">CMV30_18140</name>
</gene>
<name>A0A290QB08_9BACT</name>
<dbReference type="Pfam" id="PF01370">
    <property type="entry name" value="Epimerase"/>
    <property type="match status" value="1"/>
</dbReference>
<dbReference type="EMBL" id="CP023344">
    <property type="protein sequence ID" value="ATC65714.1"/>
    <property type="molecule type" value="Genomic_DNA"/>
</dbReference>
<dbReference type="Gene3D" id="3.40.50.720">
    <property type="entry name" value="NAD(P)-binding Rossmann-like Domain"/>
    <property type="match status" value="1"/>
</dbReference>
<keyword evidence="3" id="KW-1185">Reference proteome</keyword>
<dbReference type="KEGG" id="vbh:CMV30_18140"/>
<dbReference type="PRINTS" id="PR00411">
    <property type="entry name" value="PNDRDTASEI"/>
</dbReference>
<feature type="domain" description="NAD-dependent epimerase/dehydratase" evidence="1">
    <location>
        <begin position="21"/>
        <end position="232"/>
    </location>
</feature>
<protein>
    <submittedName>
        <fullName evidence="2">Epimerase</fullName>
    </submittedName>
</protein>
<reference evidence="2 3" key="1">
    <citation type="submission" date="2017-09" db="EMBL/GenBank/DDBJ databases">
        <title>Complete genome sequence of Verrucomicrobial strain HZ-65, isolated from freshwater.</title>
        <authorList>
            <person name="Choi A."/>
        </authorList>
    </citation>
    <scope>NUCLEOTIDE SEQUENCE [LARGE SCALE GENOMIC DNA]</scope>
    <source>
        <strain evidence="2 3">HZ-65</strain>
    </source>
</reference>
<dbReference type="GO" id="GO:0004029">
    <property type="term" value="F:aldehyde dehydrogenase (NAD+) activity"/>
    <property type="evidence" value="ECO:0007669"/>
    <property type="project" value="TreeGrafter"/>
</dbReference>
<organism evidence="2 3">
    <name type="scientific">Nibricoccus aquaticus</name>
    <dbReference type="NCBI Taxonomy" id="2576891"/>
    <lineage>
        <taxon>Bacteria</taxon>
        <taxon>Pseudomonadati</taxon>
        <taxon>Verrucomicrobiota</taxon>
        <taxon>Opitutia</taxon>
        <taxon>Opitutales</taxon>
        <taxon>Opitutaceae</taxon>
        <taxon>Nibricoccus</taxon>
    </lineage>
</organism>
<dbReference type="InterPro" id="IPR036291">
    <property type="entry name" value="NAD(P)-bd_dom_sf"/>
</dbReference>
<dbReference type="SUPFAM" id="SSF51735">
    <property type="entry name" value="NAD(P)-binding Rossmann-fold domains"/>
    <property type="match status" value="1"/>
</dbReference>
<evidence type="ECO:0000313" key="2">
    <source>
        <dbReference type="EMBL" id="ATC65714.1"/>
    </source>
</evidence>
<proteinExistence type="predicted"/>
<dbReference type="GO" id="GO:0005737">
    <property type="term" value="C:cytoplasm"/>
    <property type="evidence" value="ECO:0007669"/>
    <property type="project" value="TreeGrafter"/>
</dbReference>
<dbReference type="PANTHER" id="PTHR48079">
    <property type="entry name" value="PROTEIN YEEZ"/>
    <property type="match status" value="1"/>
</dbReference>
<dbReference type="PANTHER" id="PTHR48079:SF6">
    <property type="entry name" value="NAD(P)-BINDING DOMAIN-CONTAINING PROTEIN-RELATED"/>
    <property type="match status" value="1"/>
</dbReference>